<dbReference type="NCBIfam" id="NF008897">
    <property type="entry name" value="PRK11930.1"/>
    <property type="match status" value="1"/>
</dbReference>
<dbReference type="STRING" id="1229276.DI53_3069"/>
<organism evidence="12 13">
    <name type="scientific">Sphingobacterium deserti</name>
    <dbReference type="NCBI Taxonomy" id="1229276"/>
    <lineage>
        <taxon>Bacteria</taxon>
        <taxon>Pseudomonadati</taxon>
        <taxon>Bacteroidota</taxon>
        <taxon>Sphingobacteriia</taxon>
        <taxon>Sphingobacteriales</taxon>
        <taxon>Sphingobacteriaceae</taxon>
        <taxon>Sphingobacterium</taxon>
    </lineage>
</organism>
<comment type="similarity">
    <text evidence="8">Belongs to the alanine racemase family.</text>
</comment>
<gene>
    <name evidence="12" type="ORF">DI53_3069</name>
</gene>
<evidence type="ECO:0000256" key="6">
    <source>
        <dbReference type="ARBA" id="ARBA00022898"/>
    </source>
</evidence>
<dbReference type="GO" id="GO:0016881">
    <property type="term" value="F:acid-amino acid ligase activity"/>
    <property type="evidence" value="ECO:0007669"/>
    <property type="project" value="InterPro"/>
</dbReference>
<keyword evidence="6 8" id="KW-0663">Pyridoxal phosphate</keyword>
<reference evidence="12 13" key="2">
    <citation type="journal article" date="2015" name="PLoS ONE">
        <title>Whole-Genome Optical Mapping and Finished Genome Sequence of Sphingobacterium deserti sp. nov., a New Species Isolated from the Western Desert of China.</title>
        <authorList>
            <person name="Teng C."/>
            <person name="Zhou Z."/>
            <person name="Molnar I."/>
            <person name="Li X."/>
            <person name="Tang R."/>
            <person name="Chen M."/>
            <person name="Wang L."/>
            <person name="Su S."/>
            <person name="Zhang W."/>
            <person name="Lin M."/>
        </authorList>
    </citation>
    <scope>NUCLEOTIDE SEQUENCE [LARGE SCALE GENOMIC DNA]</scope>
    <source>
        <strain evidence="13">ACCC05744</strain>
    </source>
</reference>
<dbReference type="AlphaFoldDB" id="A0A0B8T2U7"/>
<dbReference type="Gene3D" id="3.20.20.10">
    <property type="entry name" value="Alanine racemase"/>
    <property type="match status" value="1"/>
</dbReference>
<evidence type="ECO:0000256" key="9">
    <source>
        <dbReference type="PIRSR" id="PIRSR600821-50"/>
    </source>
</evidence>
<dbReference type="InterPro" id="IPR013221">
    <property type="entry name" value="Mur_ligase_cen"/>
</dbReference>
<dbReference type="RefSeq" id="WP_037501362.1">
    <property type="nucleotide sequence ID" value="NZ_JJMU01000054.1"/>
</dbReference>
<feature type="active site" description="Proton acceptor; specific for L-alanine" evidence="8">
    <location>
        <position position="707"/>
    </location>
</feature>
<dbReference type="SUPFAM" id="SSF53623">
    <property type="entry name" value="MurD-like peptide ligases, catalytic domain"/>
    <property type="match status" value="1"/>
</dbReference>
<dbReference type="PANTHER" id="PTHR43024:SF1">
    <property type="entry name" value="UDP-N-ACETYLMURAMOYL-TRIPEPTIDE--D-ALANYL-D-ALANINE LIGASE"/>
    <property type="match status" value="1"/>
</dbReference>
<feature type="modified residue" description="N6-(pyridoxal phosphate)lysine" evidence="8 9">
    <location>
        <position position="483"/>
    </location>
</feature>
<dbReference type="SUPFAM" id="SSF63418">
    <property type="entry name" value="MurE/MurF N-terminal domain"/>
    <property type="match status" value="1"/>
</dbReference>
<dbReference type="Pfam" id="PF00842">
    <property type="entry name" value="Ala_racemase_C"/>
    <property type="match status" value="1"/>
</dbReference>
<dbReference type="Proteomes" id="UP000031802">
    <property type="component" value="Unassembled WGS sequence"/>
</dbReference>
<dbReference type="GO" id="GO:0005524">
    <property type="term" value="F:ATP binding"/>
    <property type="evidence" value="ECO:0007669"/>
    <property type="project" value="UniProtKB-KW"/>
</dbReference>
<feature type="domain" description="Alanine racemase C-terminal" evidence="11">
    <location>
        <begin position="686"/>
        <end position="807"/>
    </location>
</feature>
<comment type="cofactor">
    <cofactor evidence="2 8 9">
        <name>pyridoxal 5'-phosphate</name>
        <dbReference type="ChEBI" id="CHEBI:597326"/>
    </cofactor>
</comment>
<feature type="binding site" evidence="8 10">
    <location>
        <position position="756"/>
    </location>
    <ligand>
        <name>substrate</name>
    </ligand>
</feature>
<dbReference type="SUPFAM" id="SSF53244">
    <property type="entry name" value="MurD-like peptide ligases, peptide-binding domain"/>
    <property type="match status" value="1"/>
</dbReference>
<keyword evidence="7 8" id="KW-0413">Isomerase</keyword>
<dbReference type="PANTHER" id="PTHR43024">
    <property type="entry name" value="UDP-N-ACETYLMURAMOYL-TRIPEPTIDE--D-ALANYL-D-ALANINE LIGASE"/>
    <property type="match status" value="1"/>
</dbReference>
<dbReference type="InterPro" id="IPR036565">
    <property type="entry name" value="Mur-like_cat_sf"/>
</dbReference>
<dbReference type="EC" id="5.1.1.1" evidence="8"/>
<reference evidence="13" key="1">
    <citation type="submission" date="2014-04" db="EMBL/GenBank/DDBJ databases">
        <title>Whole-Genome optical mapping and complete genome sequence of Sphingobacterium deserti sp. nov., a new spaces isolated from desert in the west of China.</title>
        <authorList>
            <person name="Teng C."/>
            <person name="Zhou Z."/>
            <person name="Li X."/>
            <person name="Chen M."/>
            <person name="Lin M."/>
            <person name="Wang L."/>
            <person name="Su S."/>
            <person name="Zhang C."/>
            <person name="Zhang W."/>
        </authorList>
    </citation>
    <scope>NUCLEOTIDE SEQUENCE [LARGE SCALE GENOMIC DNA]</scope>
    <source>
        <strain evidence="13">ACCC05744</strain>
    </source>
</reference>
<comment type="catalytic activity">
    <reaction evidence="1 8">
        <text>L-alanine = D-alanine</text>
        <dbReference type="Rhea" id="RHEA:20249"/>
        <dbReference type="ChEBI" id="CHEBI:57416"/>
        <dbReference type="ChEBI" id="CHEBI:57972"/>
        <dbReference type="EC" id="5.1.1.1"/>
    </reaction>
</comment>
<dbReference type="InterPro" id="IPR011079">
    <property type="entry name" value="Ala_racemase_C"/>
</dbReference>
<evidence type="ECO:0000256" key="10">
    <source>
        <dbReference type="PIRSR" id="PIRSR600821-52"/>
    </source>
</evidence>
<dbReference type="InterPro" id="IPR051046">
    <property type="entry name" value="MurCDEF_CellWall_CoF430Synth"/>
</dbReference>
<dbReference type="SUPFAM" id="SSF50621">
    <property type="entry name" value="Alanine racemase C-terminal domain-like"/>
    <property type="match status" value="1"/>
</dbReference>
<dbReference type="Gene3D" id="3.40.1190.10">
    <property type="entry name" value="Mur-like, catalytic domain"/>
    <property type="match status" value="1"/>
</dbReference>
<dbReference type="Gene3D" id="3.40.1390.10">
    <property type="entry name" value="MurE/MurF, N-terminal domain"/>
    <property type="match status" value="1"/>
</dbReference>
<dbReference type="CDD" id="cd00430">
    <property type="entry name" value="PLPDE_III_AR"/>
    <property type="match status" value="1"/>
</dbReference>
<dbReference type="GO" id="GO:0030632">
    <property type="term" value="P:D-alanine biosynthetic process"/>
    <property type="evidence" value="ECO:0007669"/>
    <property type="project" value="UniProtKB-UniRule"/>
</dbReference>
<dbReference type="PATRIC" id="fig|1229276.3.peg.3172"/>
<dbReference type="NCBIfam" id="TIGR00492">
    <property type="entry name" value="alr"/>
    <property type="match status" value="1"/>
</dbReference>
<dbReference type="InterPro" id="IPR036615">
    <property type="entry name" value="Mur_ligase_C_dom_sf"/>
</dbReference>
<dbReference type="eggNOG" id="COG0787">
    <property type="taxonomic scope" value="Bacteria"/>
</dbReference>
<keyword evidence="5" id="KW-0067">ATP-binding</keyword>
<dbReference type="InterPro" id="IPR035911">
    <property type="entry name" value="MurE/MurF_N"/>
</dbReference>
<keyword evidence="4" id="KW-0547">Nucleotide-binding</keyword>
<dbReference type="PRINTS" id="PR00992">
    <property type="entry name" value="ALARACEMASE"/>
</dbReference>
<evidence type="ECO:0000256" key="1">
    <source>
        <dbReference type="ARBA" id="ARBA00000316"/>
    </source>
</evidence>
<proteinExistence type="inferred from homology"/>
<keyword evidence="3" id="KW-0436">Ligase</keyword>
<dbReference type="eggNOG" id="COG0770">
    <property type="taxonomic scope" value="Bacteria"/>
</dbReference>
<evidence type="ECO:0000256" key="2">
    <source>
        <dbReference type="ARBA" id="ARBA00001933"/>
    </source>
</evidence>
<dbReference type="InterPro" id="IPR009006">
    <property type="entry name" value="Ala_racemase/Decarboxylase_C"/>
</dbReference>
<protein>
    <recommendedName>
        <fullName evidence="8">Alanine racemase</fullName>
        <ecNumber evidence="8">5.1.1.1</ecNumber>
    </recommendedName>
</protein>
<feature type="binding site" evidence="8 10">
    <location>
        <position position="581"/>
    </location>
    <ligand>
        <name>substrate</name>
    </ligand>
</feature>
<dbReference type="UniPathway" id="UPA00042">
    <property type="reaction ID" value="UER00497"/>
</dbReference>
<evidence type="ECO:0000313" key="12">
    <source>
        <dbReference type="EMBL" id="KGE13233.1"/>
    </source>
</evidence>
<dbReference type="Pfam" id="PF08245">
    <property type="entry name" value="Mur_ligase_M"/>
    <property type="match status" value="1"/>
</dbReference>
<evidence type="ECO:0000256" key="7">
    <source>
        <dbReference type="ARBA" id="ARBA00023235"/>
    </source>
</evidence>
<dbReference type="Gene3D" id="2.40.37.10">
    <property type="entry name" value="Lyase, Ornithine Decarboxylase, Chain A, domain 1"/>
    <property type="match status" value="1"/>
</dbReference>
<dbReference type="Gene3D" id="3.90.190.20">
    <property type="entry name" value="Mur ligase, C-terminal domain"/>
    <property type="match status" value="1"/>
</dbReference>
<comment type="caution">
    <text evidence="12">The sequence shown here is derived from an EMBL/GenBank/DDBJ whole genome shotgun (WGS) entry which is preliminary data.</text>
</comment>
<dbReference type="GO" id="GO:0030170">
    <property type="term" value="F:pyridoxal phosphate binding"/>
    <property type="evidence" value="ECO:0007669"/>
    <property type="project" value="UniProtKB-UniRule"/>
</dbReference>
<dbReference type="HAMAP" id="MF_01201">
    <property type="entry name" value="Ala_racemase"/>
    <property type="match status" value="1"/>
</dbReference>
<evidence type="ECO:0000259" key="11">
    <source>
        <dbReference type="SMART" id="SM01005"/>
    </source>
</evidence>
<dbReference type="Pfam" id="PF01168">
    <property type="entry name" value="Ala_racemase_N"/>
    <property type="match status" value="1"/>
</dbReference>
<evidence type="ECO:0000256" key="3">
    <source>
        <dbReference type="ARBA" id="ARBA00022598"/>
    </source>
</evidence>
<dbReference type="InterPro" id="IPR001608">
    <property type="entry name" value="Ala_racemase_N"/>
</dbReference>
<accession>A0A0B8T2U7</accession>
<evidence type="ECO:0000256" key="5">
    <source>
        <dbReference type="ARBA" id="ARBA00022840"/>
    </source>
</evidence>
<evidence type="ECO:0000313" key="13">
    <source>
        <dbReference type="Proteomes" id="UP000031802"/>
    </source>
</evidence>
<dbReference type="EMBL" id="JJMU01000054">
    <property type="protein sequence ID" value="KGE13233.1"/>
    <property type="molecule type" value="Genomic_DNA"/>
</dbReference>
<sequence length="809" mass="91059">MYTVGTIFSAVQYERTQITDPQLEIVDLAYDTRKIRNGSHSLFFALKSVRDGHLFLQDAYQKGVRAFVVSDQKIDSQNFPDANFIWVSDVLEAMQELARFHRLQFRKPIIGITGSNGKTVVKEWLTQLLQEDKRVYQSPKSYNSQLGVALALWNLSDDYDIALIEAGISLPGEMALLQKMIIPEIGIFTNIGAAHASGFSSKKQKLEEKLLLFSESKQVISPSYYGIAALLPPTVSVFSFGSADLDEVKLLRVEDHGRADSTIQVSYRNEIATFTVPFRDKASIENILICLTALLFLGYSLDAIPQKLAKLRPLEMRLQLKTGKNGCSIIDDTYSNDLASLQIALDFLFQQQQHRKKSLILSDMESLDDKLRKKLLQLLQRQDLDHIILVGEGLSYLKQHLTNNVQLFTSTESLLRAMPDISFQDESILIKGGRVFHLEEVSRLLVAKSHETVLEINLNALEHNLQLYRGKLPPDVKLMVMVKAFSYGSGSYEVANLLQYNKVDYLTVAFADEGVELRQHGIQLPIMVLSPDEQAFESLLANRLEPEIYSFRVLHAFIKFLRNRNLQNFPVHIKIDTGMHRLGFMPTEIQELINVLRDSAELLPASVFSHLVASGNAEHDQFTTQQIELFEQCVDSIEQKLGFKLLRHIANTSGIVRWPQAYMDMVRLGIGLYGVDMGNALDLEMVSMLKTTITQVKSLPAGETVGYDRKGLLHRDSRIATVKIGYADGYNRRFGEGVGAMSINGQLVRTMGSICMDMCMLDVTDVKANEGDEVIVFPDLMKAASSIGTIPYELLVNISSRVKRVYFYG</sequence>
<keyword evidence="13" id="KW-1185">Reference proteome</keyword>
<dbReference type="SMART" id="SM01005">
    <property type="entry name" value="Ala_racemase_C"/>
    <property type="match status" value="1"/>
</dbReference>
<dbReference type="SUPFAM" id="SSF51419">
    <property type="entry name" value="PLP-binding barrel"/>
    <property type="match status" value="1"/>
</dbReference>
<name>A0A0B8T2U7_9SPHI</name>
<dbReference type="GO" id="GO:0008784">
    <property type="term" value="F:alanine racemase activity"/>
    <property type="evidence" value="ECO:0007669"/>
    <property type="project" value="UniProtKB-UniRule"/>
</dbReference>
<dbReference type="InterPro" id="IPR029066">
    <property type="entry name" value="PLP-binding_barrel"/>
</dbReference>
<feature type="active site" description="Proton acceptor; specific for D-alanine" evidence="8">
    <location>
        <position position="483"/>
    </location>
</feature>
<dbReference type="FunFam" id="3.20.20.10:FF:000002">
    <property type="entry name" value="Alanine racemase"/>
    <property type="match status" value="1"/>
</dbReference>
<evidence type="ECO:0000256" key="8">
    <source>
        <dbReference type="HAMAP-Rule" id="MF_01201"/>
    </source>
</evidence>
<dbReference type="OrthoDB" id="9801978at2"/>
<comment type="pathway">
    <text evidence="8">Amino-acid biosynthesis; D-alanine biosynthesis; D-alanine from L-alanine: step 1/1.</text>
</comment>
<evidence type="ECO:0000256" key="4">
    <source>
        <dbReference type="ARBA" id="ARBA00022741"/>
    </source>
</evidence>
<dbReference type="InterPro" id="IPR000821">
    <property type="entry name" value="Ala_racemase"/>
</dbReference>
<comment type="function">
    <text evidence="8">Catalyzes the interconversion of L-alanine and D-alanine. May also act on other amino acids.</text>
</comment>